<evidence type="ECO:0000256" key="5">
    <source>
        <dbReference type="ARBA" id="ARBA00022692"/>
    </source>
</evidence>
<reference evidence="12" key="1">
    <citation type="submission" date="2021-02" db="EMBL/GenBank/DDBJ databases">
        <authorList>
            <person name="Bekaert M."/>
        </authorList>
    </citation>
    <scope>NUCLEOTIDE SEQUENCE</scope>
    <source>
        <strain evidence="12">IoA-00</strain>
    </source>
</reference>
<dbReference type="EMBL" id="HG994585">
    <property type="protein sequence ID" value="CAF2974448.1"/>
    <property type="molecule type" value="Genomic_DNA"/>
</dbReference>
<evidence type="ECO:0000256" key="7">
    <source>
        <dbReference type="ARBA" id="ARBA00022989"/>
    </source>
</evidence>
<evidence type="ECO:0000313" key="12">
    <source>
        <dbReference type="EMBL" id="CAF2974448.1"/>
    </source>
</evidence>
<feature type="domain" description="Fringe-like glycosyltransferase" evidence="11">
    <location>
        <begin position="149"/>
        <end position="394"/>
    </location>
</feature>
<dbReference type="Gene3D" id="3.90.550.50">
    <property type="match status" value="1"/>
</dbReference>
<organism evidence="12 13">
    <name type="scientific">Lepeophtheirus salmonis</name>
    <name type="common">Salmon louse</name>
    <name type="synonym">Caligus salmonis</name>
    <dbReference type="NCBI Taxonomy" id="72036"/>
    <lineage>
        <taxon>Eukaryota</taxon>
        <taxon>Metazoa</taxon>
        <taxon>Ecdysozoa</taxon>
        <taxon>Arthropoda</taxon>
        <taxon>Crustacea</taxon>
        <taxon>Multicrustacea</taxon>
        <taxon>Hexanauplia</taxon>
        <taxon>Copepoda</taxon>
        <taxon>Siphonostomatoida</taxon>
        <taxon>Caligidae</taxon>
        <taxon>Lepeophtheirus</taxon>
    </lineage>
</organism>
<evidence type="ECO:0000256" key="2">
    <source>
        <dbReference type="ARBA" id="ARBA00008661"/>
    </source>
</evidence>
<evidence type="ECO:0000256" key="4">
    <source>
        <dbReference type="ARBA" id="ARBA00022679"/>
    </source>
</evidence>
<sequence>MTSCEKIEISKLNLDKKTLNNNNNYIEERSKNVNVYRETAKNSIQIHHNPNVPSNTAALNNNGSENSINSRDIERCSDPIIMPRFLKSRKKIIIFLGGLGLLCFLFGLCLPFPLSNKMSLILGPLRFRSLGQSWKRSPRKLGPEAESLLRDLYISVKTTKRYHFPRLILLLETWVPLVKEQTWFFTDTDDPEMFERSGGHMVQTNCSSAHSRTALACKMGVEFDYFLKSQKRWWCHFDDDNYVHVRRLAQVLSQYPADFPQYLGKPSTAKPLEVSDPNNPDNTSHFWFATGGAGFCVTRTMVLKMAPYASGGKFIETGDKFWFPDDVTFGYIVEHLLGDRLTVVPEFHSHLESMKSIKEESLPNQISVSYINYNGVENVINIRGPFSEDIDPTRFYSLHCRLYDAIYCPKTEIR</sequence>
<proteinExistence type="inferred from homology"/>
<evidence type="ECO:0000256" key="8">
    <source>
        <dbReference type="ARBA" id="ARBA00023136"/>
    </source>
</evidence>
<keyword evidence="5 10" id="KW-0812">Transmembrane</keyword>
<evidence type="ECO:0000256" key="1">
    <source>
        <dbReference type="ARBA" id="ARBA00004606"/>
    </source>
</evidence>
<comment type="subcellular location">
    <subcellularLocation>
        <location evidence="9">Endomembrane system</location>
        <topology evidence="9">Single-pass membrane protein</topology>
    </subcellularLocation>
    <subcellularLocation>
        <location evidence="1">Membrane</location>
        <topology evidence="1">Single-pass type II membrane protein</topology>
    </subcellularLocation>
</comment>
<accession>A0A7R8D2F4</accession>
<evidence type="ECO:0000256" key="9">
    <source>
        <dbReference type="ARBA" id="ARBA00037847"/>
    </source>
</evidence>
<keyword evidence="13" id="KW-1185">Reference proteome</keyword>
<evidence type="ECO:0000256" key="3">
    <source>
        <dbReference type="ARBA" id="ARBA00022676"/>
    </source>
</evidence>
<comment type="similarity">
    <text evidence="2">Belongs to the glycosyltransferase 31 family.</text>
</comment>
<feature type="transmembrane region" description="Helical" evidence="10">
    <location>
        <begin position="92"/>
        <end position="114"/>
    </location>
</feature>
<evidence type="ECO:0000259" key="11">
    <source>
        <dbReference type="Pfam" id="PF02434"/>
    </source>
</evidence>
<keyword evidence="6" id="KW-0735">Signal-anchor</keyword>
<protein>
    <submittedName>
        <fullName evidence="12">FNG</fullName>
        <ecNumber evidence="12">2.4.1.222</ecNumber>
    </submittedName>
</protein>
<dbReference type="GO" id="GO:0016020">
    <property type="term" value="C:membrane"/>
    <property type="evidence" value="ECO:0007669"/>
    <property type="project" value="UniProtKB-SubCell"/>
</dbReference>
<keyword evidence="7 10" id="KW-1133">Transmembrane helix</keyword>
<dbReference type="GO" id="GO:0033829">
    <property type="term" value="F:O-fucosylpeptide 3-beta-N-acetylglucosaminyltransferase activity"/>
    <property type="evidence" value="ECO:0007669"/>
    <property type="project" value="UniProtKB-EC"/>
</dbReference>
<dbReference type="InterPro" id="IPR003378">
    <property type="entry name" value="Fringe-like_glycosylTrfase"/>
</dbReference>
<evidence type="ECO:0000256" key="6">
    <source>
        <dbReference type="ARBA" id="ARBA00022968"/>
    </source>
</evidence>
<keyword evidence="3 12" id="KW-0328">Glycosyltransferase</keyword>
<dbReference type="EC" id="2.4.1.222" evidence="12"/>
<dbReference type="Proteomes" id="UP000675881">
    <property type="component" value="Chromosome 6"/>
</dbReference>
<dbReference type="PANTHER" id="PTHR10811">
    <property type="entry name" value="FRINGE-RELATED"/>
    <property type="match status" value="1"/>
</dbReference>
<keyword evidence="8 10" id="KW-0472">Membrane</keyword>
<keyword evidence="4 12" id="KW-0808">Transferase</keyword>
<gene>
    <name evidence="12" type="ORF">LSAA_12258</name>
</gene>
<dbReference type="GO" id="GO:0012505">
    <property type="term" value="C:endomembrane system"/>
    <property type="evidence" value="ECO:0007669"/>
    <property type="project" value="UniProtKB-SubCell"/>
</dbReference>
<name>A0A7R8D2F4_LEPSM</name>
<dbReference type="OrthoDB" id="8959630at2759"/>
<evidence type="ECO:0000313" key="13">
    <source>
        <dbReference type="Proteomes" id="UP000675881"/>
    </source>
</evidence>
<dbReference type="AlphaFoldDB" id="A0A7R8D2F4"/>
<evidence type="ECO:0000256" key="10">
    <source>
        <dbReference type="SAM" id="Phobius"/>
    </source>
</evidence>
<dbReference type="Pfam" id="PF02434">
    <property type="entry name" value="Fringe"/>
    <property type="match status" value="1"/>
</dbReference>